<keyword evidence="4" id="KW-1185">Reference proteome</keyword>
<gene>
    <name evidence="3" type="ORF">SAMN04489764_3218</name>
</gene>
<evidence type="ECO:0000256" key="2">
    <source>
        <dbReference type="SAM" id="SignalP"/>
    </source>
</evidence>
<dbReference type="SUPFAM" id="SSF52540">
    <property type="entry name" value="P-loop containing nucleoside triphosphate hydrolases"/>
    <property type="match status" value="1"/>
</dbReference>
<protein>
    <submittedName>
        <fullName evidence="3">AAA ATPase domain-containing protein</fullName>
    </submittedName>
</protein>
<keyword evidence="2" id="KW-0732">Signal</keyword>
<feature type="signal peptide" evidence="2">
    <location>
        <begin position="1"/>
        <end position="23"/>
    </location>
</feature>
<proteinExistence type="predicted"/>
<dbReference type="Proteomes" id="UP000217103">
    <property type="component" value="Unassembled WGS sequence"/>
</dbReference>
<accession>A0A1H1FW49</accession>
<dbReference type="EMBL" id="FNKK01000002">
    <property type="protein sequence ID" value="SDR05130.1"/>
    <property type="molecule type" value="Genomic_DNA"/>
</dbReference>
<dbReference type="InterPro" id="IPR027417">
    <property type="entry name" value="P-loop_NTPase"/>
</dbReference>
<sequence>MSGFRRVSVAFVVGAAAVAAAVAAVTDGKPVQTVLGAVLGGVGTAFAPTVLDRLRERDRAREVRDEAAELLPQMTGPAQLLHPARGVVPFVGRERELAELLAWCADPQAGRLRLLTGPGGVGKSRLAAELAARLGPEWGVLEVRDDSEAEALARWREADPRRPVLIVVDYAETRTGLAGLLHAVAADAGRRVRVLLLARSAGEWWRQLGAESARVRQMVAQAGTGITLADRVTAGKSDRELVAEAVPYFAEALHVPVPRQFAVELGEGPHRILDLHAAALVVVLRSAQPDAGRVTVKVEDVLEELLGHERRYWLQTARARGFFQGAHGLTSVMVEQTVAAGTLLGARSRDQAARVAGRVPGAAASVVVADWLRELYPPDDDAEWLGRLRPDRLAELHITRQLTASAELLESCLKDLDEHQRRRALVTLARAAQELEAAGQILQRLLPQVAGEVGTIPASRETLVALYAALPYPSLIAGRRTRPTGPAHPEQHSGRRGGRGARTVAVQPRRSPRGAGTSGRGPARRARGRGHLPGAGPGLP</sequence>
<dbReference type="STRING" id="35622.SAMN04489764_3218"/>
<feature type="region of interest" description="Disordered" evidence="1">
    <location>
        <begin position="477"/>
        <end position="540"/>
    </location>
</feature>
<evidence type="ECO:0000313" key="4">
    <source>
        <dbReference type="Proteomes" id="UP000217103"/>
    </source>
</evidence>
<feature type="compositionally biased region" description="Gly residues" evidence="1">
    <location>
        <begin position="531"/>
        <end position="540"/>
    </location>
</feature>
<dbReference type="AlphaFoldDB" id="A0A1H1FW49"/>
<feature type="chain" id="PRO_5039053654" evidence="2">
    <location>
        <begin position="24"/>
        <end position="540"/>
    </location>
</feature>
<name>A0A1H1FW49_9ACTN</name>
<evidence type="ECO:0000256" key="1">
    <source>
        <dbReference type="SAM" id="MobiDB-lite"/>
    </source>
</evidence>
<evidence type="ECO:0000313" key="3">
    <source>
        <dbReference type="EMBL" id="SDR05130.1"/>
    </source>
</evidence>
<reference evidence="3 4" key="1">
    <citation type="submission" date="2016-10" db="EMBL/GenBank/DDBJ databases">
        <authorList>
            <person name="de Groot N.N."/>
        </authorList>
    </citation>
    <scope>NUCLEOTIDE SEQUENCE [LARGE SCALE GENOMIC DNA]</scope>
    <source>
        <strain evidence="3 4">DSM 43794</strain>
    </source>
</reference>
<dbReference type="Gene3D" id="3.40.50.300">
    <property type="entry name" value="P-loop containing nucleotide triphosphate hydrolases"/>
    <property type="match status" value="1"/>
</dbReference>
<organism evidence="3 4">
    <name type="scientific">Thermostaphylospora chromogena</name>
    <dbReference type="NCBI Taxonomy" id="35622"/>
    <lineage>
        <taxon>Bacteria</taxon>
        <taxon>Bacillati</taxon>
        <taxon>Actinomycetota</taxon>
        <taxon>Actinomycetes</taxon>
        <taxon>Streptosporangiales</taxon>
        <taxon>Thermomonosporaceae</taxon>
        <taxon>Thermostaphylospora</taxon>
    </lineage>
</organism>